<feature type="transmembrane region" description="Helical" evidence="9">
    <location>
        <begin position="238"/>
        <end position="256"/>
    </location>
</feature>
<keyword evidence="8 9" id="KW-0472">Membrane</keyword>
<reference evidence="12" key="1">
    <citation type="submission" date="2021-10" db="EMBL/GenBank/DDBJ databases">
        <authorList>
            <person name="Criscuolo A."/>
        </authorList>
    </citation>
    <scope>NUCLEOTIDE SEQUENCE</scope>
    <source>
        <strain evidence="12">CIP111885</strain>
    </source>
</reference>
<dbReference type="InterPro" id="IPR035906">
    <property type="entry name" value="MetI-like_sf"/>
</dbReference>
<evidence type="ECO:0000256" key="9">
    <source>
        <dbReference type="RuleBase" id="RU363032"/>
    </source>
</evidence>
<dbReference type="GO" id="GO:0006817">
    <property type="term" value="P:phosphate ion transport"/>
    <property type="evidence" value="ECO:0007669"/>
    <property type="project" value="UniProtKB-KW"/>
</dbReference>
<dbReference type="InterPro" id="IPR000515">
    <property type="entry name" value="MetI-like"/>
</dbReference>
<protein>
    <recommendedName>
        <fullName evidence="10">Phosphate transport system permease protein</fullName>
    </recommendedName>
</protein>
<evidence type="ECO:0000256" key="6">
    <source>
        <dbReference type="ARBA" id="ARBA00022692"/>
    </source>
</evidence>
<evidence type="ECO:0000313" key="12">
    <source>
        <dbReference type="EMBL" id="CAG9610792.1"/>
    </source>
</evidence>
<keyword evidence="4 10" id="KW-1003">Cell membrane</keyword>
<evidence type="ECO:0000313" key="13">
    <source>
        <dbReference type="Proteomes" id="UP000789845"/>
    </source>
</evidence>
<dbReference type="Proteomes" id="UP000789845">
    <property type="component" value="Unassembled WGS sequence"/>
</dbReference>
<gene>
    <name evidence="12" type="primary">pstC</name>
    <name evidence="12" type="ORF">NEOCIP111885_04570</name>
</gene>
<sequence>MEKIISNTTNLLKNPLLITKASFNKNYIKNHLFRFYSLLSVLLLGFILLMILFFIGKTGILVFKEVSLADFFFSLNWEPYEDHYGAGVFILGTLALTTLTFLIAVPISLVMAIFSAEIAPIWLRNLVRPILDLLVGIPSIVYGYLGITILVPFIREVTGTSIGEGLLAAAIVLTIMVLPTITRISDDAISAVSQDFREASYALGSTRLQMIFKVLLPAAKQGIITGVILGMARAIGETMAVVMVIGNTAILPANLYSPTSVLTSNIVMEILNVQYDSTWNYALYMMAFLLLLISLVLIFIIRKLRVKGV</sequence>
<keyword evidence="3 9" id="KW-0813">Transport</keyword>
<evidence type="ECO:0000256" key="10">
    <source>
        <dbReference type="RuleBase" id="RU363054"/>
    </source>
</evidence>
<feature type="transmembrane region" description="Helical" evidence="9">
    <location>
        <begin position="83"/>
        <end position="112"/>
    </location>
</feature>
<name>A0A9C7GEG9_9BACI</name>
<feature type="transmembrane region" description="Helical" evidence="9">
    <location>
        <begin position="35"/>
        <end position="63"/>
    </location>
</feature>
<dbReference type="InterPro" id="IPR051124">
    <property type="entry name" value="Phosphate_Transport_Permease"/>
</dbReference>
<evidence type="ECO:0000259" key="11">
    <source>
        <dbReference type="PROSITE" id="PS50928"/>
    </source>
</evidence>
<dbReference type="Gene3D" id="1.10.3720.10">
    <property type="entry name" value="MetI-like"/>
    <property type="match status" value="1"/>
</dbReference>
<comment type="similarity">
    <text evidence="2 10">Belongs to the binding-protein-dependent transport system permease family. CysTW subfamily.</text>
</comment>
<evidence type="ECO:0000256" key="5">
    <source>
        <dbReference type="ARBA" id="ARBA00022592"/>
    </source>
</evidence>
<dbReference type="InterPro" id="IPR011864">
    <property type="entry name" value="Phosphate_PstC"/>
</dbReference>
<dbReference type="PANTHER" id="PTHR30425:SF1">
    <property type="entry name" value="PHOSPHATE TRANSPORT SYSTEM PERMEASE PROTEIN PSTC"/>
    <property type="match status" value="1"/>
</dbReference>
<evidence type="ECO:0000256" key="7">
    <source>
        <dbReference type="ARBA" id="ARBA00022989"/>
    </source>
</evidence>
<comment type="function">
    <text evidence="10">Part of the binding-protein-dependent transport system for phosphate; probably responsible for the translocation of the substrate across the membrane.</text>
</comment>
<dbReference type="GO" id="GO:0005886">
    <property type="term" value="C:plasma membrane"/>
    <property type="evidence" value="ECO:0007669"/>
    <property type="project" value="UniProtKB-SubCell"/>
</dbReference>
<comment type="caution">
    <text evidence="12">The sequence shown here is derived from an EMBL/GenBank/DDBJ whole genome shotgun (WGS) entry which is preliminary data.</text>
</comment>
<dbReference type="PROSITE" id="PS50928">
    <property type="entry name" value="ABC_TM1"/>
    <property type="match status" value="1"/>
</dbReference>
<feature type="transmembrane region" description="Helical" evidence="9">
    <location>
        <begin position="133"/>
        <end position="154"/>
    </location>
</feature>
<keyword evidence="6 9" id="KW-0812">Transmembrane</keyword>
<dbReference type="RefSeq" id="WP_230499149.1">
    <property type="nucleotide sequence ID" value="NZ_CAKJTG010000054.1"/>
</dbReference>
<dbReference type="GO" id="GO:0005315">
    <property type="term" value="F:phosphate transmembrane transporter activity"/>
    <property type="evidence" value="ECO:0007669"/>
    <property type="project" value="InterPro"/>
</dbReference>
<evidence type="ECO:0000256" key="1">
    <source>
        <dbReference type="ARBA" id="ARBA00004651"/>
    </source>
</evidence>
<dbReference type="AlphaFoldDB" id="A0A9C7GEG9"/>
<accession>A0A9C7GEG9</accession>
<keyword evidence="13" id="KW-1185">Reference proteome</keyword>
<dbReference type="Pfam" id="PF00528">
    <property type="entry name" value="BPD_transp_1"/>
    <property type="match status" value="1"/>
</dbReference>
<dbReference type="NCBIfam" id="TIGR02138">
    <property type="entry name" value="phosphate_pstC"/>
    <property type="match status" value="1"/>
</dbReference>
<evidence type="ECO:0000256" key="2">
    <source>
        <dbReference type="ARBA" id="ARBA00007069"/>
    </source>
</evidence>
<dbReference type="CDD" id="cd06261">
    <property type="entry name" value="TM_PBP2"/>
    <property type="match status" value="1"/>
</dbReference>
<keyword evidence="7 9" id="KW-1133">Transmembrane helix</keyword>
<dbReference type="EMBL" id="CAKJTG010000054">
    <property type="protein sequence ID" value="CAG9610792.1"/>
    <property type="molecule type" value="Genomic_DNA"/>
</dbReference>
<evidence type="ECO:0000256" key="4">
    <source>
        <dbReference type="ARBA" id="ARBA00022475"/>
    </source>
</evidence>
<feature type="transmembrane region" description="Helical" evidence="9">
    <location>
        <begin position="166"/>
        <end position="184"/>
    </location>
</feature>
<comment type="subcellular location">
    <subcellularLocation>
        <location evidence="1 9">Cell membrane</location>
        <topology evidence="1 9">Multi-pass membrane protein</topology>
    </subcellularLocation>
</comment>
<feature type="domain" description="ABC transmembrane type-1" evidence="11">
    <location>
        <begin position="90"/>
        <end position="301"/>
    </location>
</feature>
<feature type="transmembrane region" description="Helical" evidence="9">
    <location>
        <begin position="281"/>
        <end position="301"/>
    </location>
</feature>
<evidence type="ECO:0000256" key="8">
    <source>
        <dbReference type="ARBA" id="ARBA00023136"/>
    </source>
</evidence>
<evidence type="ECO:0000256" key="3">
    <source>
        <dbReference type="ARBA" id="ARBA00022448"/>
    </source>
</evidence>
<dbReference type="PANTHER" id="PTHR30425">
    <property type="entry name" value="PHOSPHATE TRANSPORT SYSTEM PERMEASE PROTEIN PST"/>
    <property type="match status" value="1"/>
</dbReference>
<keyword evidence="5 10" id="KW-0592">Phosphate transport</keyword>
<organism evidence="12 13">
    <name type="scientific">Pseudoneobacillus rhizosphaerae</name>
    <dbReference type="NCBI Taxonomy" id="2880968"/>
    <lineage>
        <taxon>Bacteria</taxon>
        <taxon>Bacillati</taxon>
        <taxon>Bacillota</taxon>
        <taxon>Bacilli</taxon>
        <taxon>Bacillales</taxon>
        <taxon>Bacillaceae</taxon>
        <taxon>Pseudoneobacillus</taxon>
    </lineage>
</organism>
<dbReference type="SUPFAM" id="SSF161098">
    <property type="entry name" value="MetI-like"/>
    <property type="match status" value="1"/>
</dbReference>
<proteinExistence type="inferred from homology"/>